<keyword evidence="3" id="KW-1185">Reference proteome</keyword>
<reference evidence="2" key="1">
    <citation type="journal article" date="2021" name="IMA Fungus">
        <title>Genomic characterization of three marine fungi, including Emericellopsis atlantica sp. nov. with signatures of a generalist lifestyle and marine biomass degradation.</title>
        <authorList>
            <person name="Hagestad O.C."/>
            <person name="Hou L."/>
            <person name="Andersen J.H."/>
            <person name="Hansen E.H."/>
            <person name="Altermark B."/>
            <person name="Li C."/>
            <person name="Kuhnert E."/>
            <person name="Cox R.J."/>
            <person name="Crous P.W."/>
            <person name="Spatafora J.W."/>
            <person name="Lail K."/>
            <person name="Amirebrahimi M."/>
            <person name="Lipzen A."/>
            <person name="Pangilinan J."/>
            <person name="Andreopoulos W."/>
            <person name="Hayes R.D."/>
            <person name="Ng V."/>
            <person name="Grigoriev I.V."/>
            <person name="Jackson S.A."/>
            <person name="Sutton T.D.S."/>
            <person name="Dobson A.D.W."/>
            <person name="Rama T."/>
        </authorList>
    </citation>
    <scope>NUCLEOTIDE SEQUENCE</scope>
    <source>
        <strain evidence="2">TRa018bII</strain>
    </source>
</reference>
<dbReference type="InterPro" id="IPR056672">
    <property type="entry name" value="DUF7770"/>
</dbReference>
<organism evidence="2 3">
    <name type="scientific">Amylocarpus encephaloides</name>
    <dbReference type="NCBI Taxonomy" id="45428"/>
    <lineage>
        <taxon>Eukaryota</taxon>
        <taxon>Fungi</taxon>
        <taxon>Dikarya</taxon>
        <taxon>Ascomycota</taxon>
        <taxon>Pezizomycotina</taxon>
        <taxon>Leotiomycetes</taxon>
        <taxon>Helotiales</taxon>
        <taxon>Helotiales incertae sedis</taxon>
        <taxon>Amylocarpus</taxon>
    </lineage>
</organism>
<evidence type="ECO:0000313" key="2">
    <source>
        <dbReference type="EMBL" id="KAG9231364.1"/>
    </source>
</evidence>
<dbReference type="OrthoDB" id="3527137at2759"/>
<dbReference type="Pfam" id="PF24968">
    <property type="entry name" value="DUF7770"/>
    <property type="match status" value="1"/>
</dbReference>
<gene>
    <name evidence="2" type="ORF">BJ875DRAFT_122350</name>
</gene>
<comment type="caution">
    <text evidence="2">The sequence shown here is derived from an EMBL/GenBank/DDBJ whole genome shotgun (WGS) entry which is preliminary data.</text>
</comment>
<protein>
    <recommendedName>
        <fullName evidence="1">DUF7770 domain-containing protein</fullName>
    </recommendedName>
</protein>
<dbReference type="EMBL" id="MU251606">
    <property type="protein sequence ID" value="KAG9231364.1"/>
    <property type="molecule type" value="Genomic_DNA"/>
</dbReference>
<evidence type="ECO:0000259" key="1">
    <source>
        <dbReference type="Pfam" id="PF24968"/>
    </source>
</evidence>
<dbReference type="Proteomes" id="UP000824998">
    <property type="component" value="Unassembled WGS sequence"/>
</dbReference>
<name>A0A9P7YCT7_9HELO</name>
<evidence type="ECO:0000313" key="3">
    <source>
        <dbReference type="Proteomes" id="UP000824998"/>
    </source>
</evidence>
<sequence>MDRDWDIDSFQSSDYTKRPISIHICAYRNASNAGDEEGNPPTNHWAAFFKLEGGRSVRINMSPGYGSDGRRGKIVLSSRNYAYTQNAIKALSFPIIRSTTVQTFINLINNNGREREGCRYWIYTIISDFDAAGHIGSGSGQATWDAISYYWRHPSGSEPREVGRGVFR</sequence>
<accession>A0A9P7YCT7</accession>
<proteinExistence type="predicted"/>
<dbReference type="AlphaFoldDB" id="A0A9P7YCT7"/>
<feature type="domain" description="DUF7770" evidence="1">
    <location>
        <begin position="22"/>
        <end position="167"/>
    </location>
</feature>